<proteinExistence type="predicted"/>
<dbReference type="RefSeq" id="WP_157292800.1">
    <property type="nucleotide sequence ID" value="NZ_KQ557153.1"/>
</dbReference>
<dbReference type="OrthoDB" id="7054325at2"/>
<protein>
    <submittedName>
        <fullName evidence="1">Uncharacterized protein</fullName>
    </submittedName>
</protein>
<dbReference type="Proteomes" id="UP000051634">
    <property type="component" value="Unassembled WGS sequence"/>
</dbReference>
<sequence>MLARGFVYEKGYTPHPVRKRLFLAAGITLPSEDAVIQLNNVITEKRAKMSSVNINHDELHSLTINMLPLPIQVIQESNSADEMISVALQLRDEYQELRNWLGCYQQALSDGSYKDILKFKKILLSISQYIDSKIGIIDSNSPTFTASIGVLKVALKGQPVNALKNQFGVRSMVNNLIVSRTGNSDLKKFLNFFGQKKTTVGLNVLENFAKSSA</sequence>
<evidence type="ECO:0000313" key="2">
    <source>
        <dbReference type="Proteomes" id="UP000051634"/>
    </source>
</evidence>
<dbReference type="PATRIC" id="fig|54398.3.peg.2930"/>
<reference evidence="1 2" key="1">
    <citation type="submission" date="2015-11" db="EMBL/GenBank/DDBJ databases">
        <title>The genome of Candidatus Endoriftia persephone in Ridgeia piscesae and population structure of the North Eastern Pacific vestimentiferan symbionts.</title>
        <authorList>
            <person name="Perez M."/>
            <person name="Juniper K.S."/>
        </authorList>
    </citation>
    <scope>NUCLEOTIDE SEQUENCE [LARGE SCALE GENOMIC DNA]</scope>
    <source>
        <strain evidence="1">Ind11</strain>
    </source>
</reference>
<evidence type="ECO:0000313" key="1">
    <source>
        <dbReference type="EMBL" id="KRT56340.1"/>
    </source>
</evidence>
<name>A0A0T5Z0D5_9GAMM</name>
<dbReference type="EMBL" id="LDXT01000056">
    <property type="protein sequence ID" value="KRT56340.1"/>
    <property type="molecule type" value="Genomic_DNA"/>
</dbReference>
<dbReference type="AlphaFoldDB" id="A0A0T5Z0D5"/>
<organism evidence="1 2">
    <name type="scientific">endosymbiont of Ridgeia piscesae</name>
    <dbReference type="NCBI Taxonomy" id="54398"/>
    <lineage>
        <taxon>Bacteria</taxon>
        <taxon>Pseudomonadati</taxon>
        <taxon>Pseudomonadota</taxon>
        <taxon>Gammaproteobacteria</taxon>
        <taxon>sulfur-oxidizing symbionts</taxon>
    </lineage>
</organism>
<keyword evidence="2" id="KW-1185">Reference proteome</keyword>
<gene>
    <name evidence="1" type="ORF">Ga0074115_1412</name>
</gene>
<comment type="caution">
    <text evidence="1">The sequence shown here is derived from an EMBL/GenBank/DDBJ whole genome shotgun (WGS) entry which is preliminary data.</text>
</comment>
<accession>A0A0T5Z0D5</accession>